<dbReference type="GO" id="GO:0005634">
    <property type="term" value="C:nucleus"/>
    <property type="evidence" value="ECO:0007669"/>
    <property type="project" value="UniProtKB-SubCell"/>
</dbReference>
<dbReference type="InterPro" id="IPR010736">
    <property type="entry name" value="SHIPPO-rpt"/>
</dbReference>
<comment type="subcellular location">
    <subcellularLocation>
        <location evidence="2">Cytoplasm</location>
    </subcellularLocation>
    <subcellularLocation>
        <location evidence="1">Nucleus</location>
    </subcellularLocation>
</comment>
<proteinExistence type="predicted"/>
<evidence type="ECO:0000256" key="5">
    <source>
        <dbReference type="SAM" id="MobiDB-lite"/>
    </source>
</evidence>
<feature type="compositionally biased region" description="Polar residues" evidence="5">
    <location>
        <begin position="40"/>
        <end position="54"/>
    </location>
</feature>
<accession>S9VFF7</accession>
<evidence type="ECO:0000256" key="2">
    <source>
        <dbReference type="ARBA" id="ARBA00004496"/>
    </source>
</evidence>
<gene>
    <name evidence="6" type="ORF">ADEAN_000410200</name>
</gene>
<feature type="compositionally biased region" description="Polar residues" evidence="5">
    <location>
        <begin position="283"/>
        <end position="294"/>
    </location>
</feature>
<keyword evidence="4" id="KW-0539">Nucleus</keyword>
<dbReference type="GO" id="GO:0003682">
    <property type="term" value="F:chromatin binding"/>
    <property type="evidence" value="ECO:0007669"/>
    <property type="project" value="TreeGrafter"/>
</dbReference>
<dbReference type="GO" id="GO:0042393">
    <property type="term" value="F:histone binding"/>
    <property type="evidence" value="ECO:0007669"/>
    <property type="project" value="TreeGrafter"/>
</dbReference>
<feature type="region of interest" description="Disordered" evidence="5">
    <location>
        <begin position="16"/>
        <end position="73"/>
    </location>
</feature>
<feature type="compositionally biased region" description="Basic and acidic residues" evidence="5">
    <location>
        <begin position="135"/>
        <end position="145"/>
    </location>
</feature>
<sequence length="483" mass="52669">MYSKVVEELPLLRSKQRPTEGIGATGPTVGPGSYNVDVSYKQNNSQAPFSSTGTRKPIYDTDPSVPGPGAYNYDVDNDLNKKNGISAIPFVSTSSRFPQERNTEGPGPGTYGNYDTWPTKSSTRSHKFSSSPQRELLEVGGDDRSGPGYYEPNYEAVARKNPAASHFSKYSGRNDLGPKKDVPGPGSYNYDSKGRSIYDSKPSSMFATKTERAPLETKDTPGPGTYNLAPKGRTIPREAFSAFGSTSSRFNPQYDETPGPGSYTGEIAPRRVKPQYGKGTAPFVSNSDRFSSKNGGPPGPGAYDGSLLPTHVPFGANTPFHSTVPRFGPVSNRALPLKFDEYAFEDTDPALYPRQKYISKRPFVNREIQPTLGPEILPERSYNINYDGYRPEGSTRGTLGHAPRMGGGASQRQAYSAPGPGTYDPRGATSYRHANSNWSQDPRFKVAGQPIGGDDIGRTYYESTFLTKSHNVTIGSDTMWMRN</sequence>
<dbReference type="OrthoDB" id="406368at2759"/>
<reference evidence="6 7" key="1">
    <citation type="submission" date="2020-08" db="EMBL/GenBank/DDBJ databases">
        <authorList>
            <person name="Newling K."/>
            <person name="Davey J."/>
            <person name="Forrester S."/>
        </authorList>
    </citation>
    <scope>NUCLEOTIDE SEQUENCE [LARGE SCALE GENOMIC DNA]</scope>
    <source>
        <strain evidence="7">Crithidia deanei Carvalho (ATCC PRA-265)</strain>
    </source>
</reference>
<evidence type="ECO:0000256" key="3">
    <source>
        <dbReference type="ARBA" id="ARBA00022490"/>
    </source>
</evidence>
<dbReference type="GO" id="GO:0005737">
    <property type="term" value="C:cytoplasm"/>
    <property type="evidence" value="ECO:0007669"/>
    <property type="project" value="UniProtKB-SubCell"/>
</dbReference>
<feature type="region of interest" description="Disordered" evidence="5">
    <location>
        <begin position="165"/>
        <end position="268"/>
    </location>
</feature>
<dbReference type="PANTHER" id="PTHR35678:SF1">
    <property type="entry name" value="PROTEIN STPG4"/>
    <property type="match status" value="1"/>
</dbReference>
<evidence type="ECO:0000256" key="4">
    <source>
        <dbReference type="ARBA" id="ARBA00023242"/>
    </source>
</evidence>
<keyword evidence="7" id="KW-1185">Reference proteome</keyword>
<feature type="region of interest" description="Disordered" evidence="5">
    <location>
        <begin position="282"/>
        <end position="301"/>
    </location>
</feature>
<protein>
    <submittedName>
        <fullName evidence="6">Sperm-tail PG-rich repeat, putative</fullName>
    </submittedName>
</protein>
<evidence type="ECO:0000256" key="1">
    <source>
        <dbReference type="ARBA" id="ARBA00004123"/>
    </source>
</evidence>
<keyword evidence="3" id="KW-0963">Cytoplasm</keyword>
<organism evidence="6 7">
    <name type="scientific">Angomonas deanei</name>
    <dbReference type="NCBI Taxonomy" id="59799"/>
    <lineage>
        <taxon>Eukaryota</taxon>
        <taxon>Discoba</taxon>
        <taxon>Euglenozoa</taxon>
        <taxon>Kinetoplastea</taxon>
        <taxon>Metakinetoplastina</taxon>
        <taxon>Trypanosomatida</taxon>
        <taxon>Trypanosomatidae</taxon>
        <taxon>Strigomonadinae</taxon>
        <taxon>Angomonas</taxon>
    </lineage>
</organism>
<dbReference type="GO" id="GO:0044727">
    <property type="term" value="P:epigenetic programing of male pronucleus"/>
    <property type="evidence" value="ECO:0007669"/>
    <property type="project" value="TreeGrafter"/>
</dbReference>
<evidence type="ECO:0000313" key="6">
    <source>
        <dbReference type="EMBL" id="CAD2216640.1"/>
    </source>
</evidence>
<dbReference type="VEuPathDB" id="TriTrypDB:ADEAN_000410200"/>
<dbReference type="AlphaFoldDB" id="S9VFF7"/>
<dbReference type="Proteomes" id="UP000515908">
    <property type="component" value="Chromosome 07"/>
</dbReference>
<feature type="compositionally biased region" description="Basic and acidic residues" evidence="5">
    <location>
        <begin position="209"/>
        <end position="219"/>
    </location>
</feature>
<name>S9VFF7_9TRYP</name>
<dbReference type="EMBL" id="LR877151">
    <property type="protein sequence ID" value="CAD2216640.1"/>
    <property type="molecule type" value="Genomic_DNA"/>
</dbReference>
<dbReference type="Pfam" id="PF07004">
    <property type="entry name" value="SHIPPO-rpt"/>
    <property type="match status" value="7"/>
</dbReference>
<feature type="region of interest" description="Disordered" evidence="5">
    <location>
        <begin position="91"/>
        <end position="152"/>
    </location>
</feature>
<dbReference type="PANTHER" id="PTHR35678">
    <property type="entry name" value="PROTEIN STPG4"/>
    <property type="match status" value="1"/>
</dbReference>
<evidence type="ECO:0000313" key="7">
    <source>
        <dbReference type="Proteomes" id="UP000515908"/>
    </source>
</evidence>